<keyword evidence="3" id="KW-1185">Reference proteome</keyword>
<proteinExistence type="predicted"/>
<sequence>MKSLNILLLVLFITGCAVVATQQLNDRYGAPAVVERTVEEGHSDPEFYRDIKPIVDNRCVVCHGCYDAPCQLKMSSFESIDRGASNDKVYDGTRLLAANLSRLSVDAGTTQQWREEGFYPVLNERAQTPEANTQASVMYRMLQLKENHPLPQQDILPDSFDFSLDRKQQCSKIEDFDSFEKNYPLWGMPYGLPAIEQEKKELIDQWLATGAKARYPGRKPTENQLEIDNWEAFFNGESLKQQLMSRYIYEHLFLANIYFESNLEKIGEQREFFKLVRSKTPPGSAIEIISSRRPFDDPEVDQFYYRLQRVKTTVLAKQHMPYLFNPARMMRWRQLFIEPQYTVASLPSYKPEEASNPFLTFKALPVKSRYEFMLDEAEFTIMGFIKGPVCRGQVALNVINDHFWVLFVEPELESKYDTAEFLINEAMELRMPAEKQSNAMMPITSWMSYSRMEKRYIEAKQQRFEQIFPEEGALDLEMLWDGNGRNRNAALTVFRHFDSSTVTKGLLGDTPKTAWVIGYPLLERIHYLLVAGFDVYGNVGHQLLTRLYMDFLRMEGEYNFLRLLPVDIAEQELDFWYRGEESKVEVYLSELHNRETETSGINFQSNNPKKEFFEMVREKFGEEVIASDIINTTPLMRITDAYQKQLQKLSAVKGLPLGYLPEQSMIKLSLNNGQQRLISLVRNRAHSNVSHLFGEESRMIPEEQTLSVVEGVIGTYPNAFYQLQEDQLAEFVAAVARLDSAADYKQLRSQYGIRRTDRKFWAFSDSVHSLFLNSYPVEGGLLDYNRIENR</sequence>
<dbReference type="AlphaFoldDB" id="A0A1X9NG63"/>
<name>A0A1X9NG63_9GAMM</name>
<dbReference type="InterPro" id="IPR010706">
    <property type="entry name" value="Fatty_acid_cis-trans_isomerase"/>
</dbReference>
<evidence type="ECO:0000256" key="1">
    <source>
        <dbReference type="SAM" id="SignalP"/>
    </source>
</evidence>
<feature type="chain" id="PRO_5012485541" description="9-hexadecenoic acid cis-trans isomerase" evidence="1">
    <location>
        <begin position="20"/>
        <end position="790"/>
    </location>
</feature>
<dbReference type="OrthoDB" id="9809746at2"/>
<evidence type="ECO:0000313" key="3">
    <source>
        <dbReference type="Proteomes" id="UP000193450"/>
    </source>
</evidence>
<gene>
    <name evidence="2" type="ORF">BST96_19145</name>
</gene>
<feature type="signal peptide" evidence="1">
    <location>
        <begin position="1"/>
        <end position="19"/>
    </location>
</feature>
<dbReference type="KEGG" id="osg:BST96_19145"/>
<keyword evidence="1" id="KW-0732">Signal</keyword>
<dbReference type="Pfam" id="PF06934">
    <property type="entry name" value="CTI"/>
    <property type="match status" value="1"/>
</dbReference>
<dbReference type="Proteomes" id="UP000193450">
    <property type="component" value="Chromosome"/>
</dbReference>
<reference evidence="2 3" key="1">
    <citation type="submission" date="2016-11" db="EMBL/GenBank/DDBJ databases">
        <title>Trade-off between light-utilization and light-protection in marine flavobacteria.</title>
        <authorList>
            <person name="Kumagai Y."/>
        </authorList>
    </citation>
    <scope>NUCLEOTIDE SEQUENCE [LARGE SCALE GENOMIC DNA]</scope>
    <source>
        <strain evidence="2 3">NBRC 107125</strain>
    </source>
</reference>
<organism evidence="2 3">
    <name type="scientific">Oceanicoccus sagamiensis</name>
    <dbReference type="NCBI Taxonomy" id="716816"/>
    <lineage>
        <taxon>Bacteria</taxon>
        <taxon>Pseudomonadati</taxon>
        <taxon>Pseudomonadota</taxon>
        <taxon>Gammaproteobacteria</taxon>
        <taxon>Cellvibrionales</taxon>
        <taxon>Spongiibacteraceae</taxon>
        <taxon>Oceanicoccus</taxon>
    </lineage>
</organism>
<accession>A0A1X9NG63</accession>
<dbReference type="EMBL" id="CP019343">
    <property type="protein sequence ID" value="ARN76024.1"/>
    <property type="molecule type" value="Genomic_DNA"/>
</dbReference>
<evidence type="ECO:0008006" key="4">
    <source>
        <dbReference type="Google" id="ProtNLM"/>
    </source>
</evidence>
<evidence type="ECO:0000313" key="2">
    <source>
        <dbReference type="EMBL" id="ARN76024.1"/>
    </source>
</evidence>
<dbReference type="STRING" id="716816.BST96_19145"/>
<protein>
    <recommendedName>
        <fullName evidence="4">9-hexadecenoic acid cis-trans isomerase</fullName>
    </recommendedName>
</protein>
<dbReference type="RefSeq" id="WP_085760224.1">
    <property type="nucleotide sequence ID" value="NZ_CP019343.1"/>
</dbReference>
<dbReference type="PROSITE" id="PS51257">
    <property type="entry name" value="PROKAR_LIPOPROTEIN"/>
    <property type="match status" value="1"/>
</dbReference>